<feature type="domain" description="G-protein coupled receptors family 2 profile 2" evidence="17">
    <location>
        <begin position="779"/>
        <end position="1020"/>
    </location>
</feature>
<dbReference type="Pfam" id="PF00002">
    <property type="entry name" value="7tm_2"/>
    <property type="match status" value="1"/>
</dbReference>
<dbReference type="GO" id="GO:0005509">
    <property type="term" value="F:calcium ion binding"/>
    <property type="evidence" value="ECO:0007669"/>
    <property type="project" value="InterPro"/>
</dbReference>
<dbReference type="SMART" id="SM00159">
    <property type="entry name" value="PTX"/>
    <property type="match status" value="1"/>
</dbReference>
<organism evidence="18 19">
    <name type="scientific">Macrostomum lignano</name>
    <dbReference type="NCBI Taxonomy" id="282301"/>
    <lineage>
        <taxon>Eukaryota</taxon>
        <taxon>Metazoa</taxon>
        <taxon>Spiralia</taxon>
        <taxon>Lophotrochozoa</taxon>
        <taxon>Platyhelminthes</taxon>
        <taxon>Rhabditophora</taxon>
        <taxon>Macrostomorpha</taxon>
        <taxon>Macrostomida</taxon>
        <taxon>Macrostomidae</taxon>
        <taxon>Macrostomum</taxon>
    </lineage>
</organism>
<dbReference type="InterPro" id="IPR036445">
    <property type="entry name" value="GPCR_2_extracell_dom_sf"/>
</dbReference>
<dbReference type="SUPFAM" id="SSF49899">
    <property type="entry name" value="Concanavalin A-like lectins/glucanases"/>
    <property type="match status" value="1"/>
</dbReference>
<evidence type="ECO:0000256" key="3">
    <source>
        <dbReference type="ARBA" id="ARBA00007343"/>
    </source>
</evidence>
<evidence type="ECO:0000256" key="14">
    <source>
        <dbReference type="SAM" id="Phobius"/>
    </source>
</evidence>
<reference evidence="18 19" key="1">
    <citation type="submission" date="2017-06" db="EMBL/GenBank/DDBJ databases">
        <title>A platform for efficient transgenesis in Macrostomum lignano, a flatworm model organism for stem cell research.</title>
        <authorList>
            <person name="Berezikov E."/>
        </authorList>
    </citation>
    <scope>NUCLEOTIDE SEQUENCE [LARGE SCALE GENOMIC DNA]</scope>
    <source>
        <strain evidence="18">DV1</strain>
        <tissue evidence="18">Whole organism</tissue>
    </source>
</reference>
<dbReference type="SMART" id="SM00008">
    <property type="entry name" value="HormR"/>
    <property type="match status" value="1"/>
</dbReference>
<dbReference type="InterPro" id="IPR017981">
    <property type="entry name" value="GPCR_2-like_7TM"/>
</dbReference>
<keyword evidence="8" id="KW-0297">G-protein coupled receptor</keyword>
<evidence type="ECO:0000256" key="15">
    <source>
        <dbReference type="SAM" id="SignalP"/>
    </source>
</evidence>
<evidence type="ECO:0000313" key="18">
    <source>
        <dbReference type="EMBL" id="PAA55461.1"/>
    </source>
</evidence>
<feature type="compositionally biased region" description="Acidic residues" evidence="13">
    <location>
        <begin position="1068"/>
        <end position="1087"/>
    </location>
</feature>
<comment type="caution">
    <text evidence="18">The sequence shown here is derived from an EMBL/GenBank/DDBJ whole genome shotgun (WGS) entry which is preliminary data.</text>
</comment>
<feature type="compositionally biased region" description="Basic residues" evidence="13">
    <location>
        <begin position="1090"/>
        <end position="1124"/>
    </location>
</feature>
<feature type="transmembrane region" description="Helical" evidence="14">
    <location>
        <begin position="847"/>
        <end position="874"/>
    </location>
</feature>
<feature type="transmembrane region" description="Helical" evidence="14">
    <location>
        <begin position="925"/>
        <end position="947"/>
    </location>
</feature>
<evidence type="ECO:0000256" key="4">
    <source>
        <dbReference type="ARBA" id="ARBA00022475"/>
    </source>
</evidence>
<evidence type="ECO:0000256" key="1">
    <source>
        <dbReference type="ARBA" id="ARBA00004141"/>
    </source>
</evidence>
<evidence type="ECO:0000256" key="11">
    <source>
        <dbReference type="ARBA" id="ARBA00023170"/>
    </source>
</evidence>
<feature type="transmembrane region" description="Helical" evidence="14">
    <location>
        <begin position="781"/>
        <end position="804"/>
    </location>
</feature>
<keyword evidence="5 14" id="KW-0812">Transmembrane</keyword>
<name>A0A267E1P2_9PLAT</name>
<keyword evidence="7 14" id="KW-1133">Transmembrane helix</keyword>
<keyword evidence="9 14" id="KW-0472">Membrane</keyword>
<dbReference type="PANTHER" id="PTHR12011">
    <property type="entry name" value="ADHESION G-PROTEIN COUPLED RECEPTOR"/>
    <property type="match status" value="1"/>
</dbReference>
<dbReference type="InterPro" id="IPR001879">
    <property type="entry name" value="GPCR_2_extracellular_dom"/>
</dbReference>
<dbReference type="InterPro" id="IPR013320">
    <property type="entry name" value="ConA-like_dom_sf"/>
</dbReference>
<evidence type="ECO:0000256" key="8">
    <source>
        <dbReference type="ARBA" id="ARBA00023040"/>
    </source>
</evidence>
<dbReference type="GO" id="GO:0005886">
    <property type="term" value="C:plasma membrane"/>
    <property type="evidence" value="ECO:0007669"/>
    <property type="project" value="UniProtKB-SubCell"/>
</dbReference>
<dbReference type="InterPro" id="IPR001759">
    <property type="entry name" value="PTX_dom"/>
</dbReference>
<feature type="transmembrane region" description="Helical" evidence="14">
    <location>
        <begin position="972"/>
        <end position="993"/>
    </location>
</feature>
<accession>A0A267E1P2</accession>
<feature type="compositionally biased region" description="Low complexity" evidence="13">
    <location>
        <begin position="1125"/>
        <end position="1145"/>
    </location>
</feature>
<evidence type="ECO:0000259" key="17">
    <source>
        <dbReference type="PROSITE" id="PS50261"/>
    </source>
</evidence>
<dbReference type="GO" id="GO:0007189">
    <property type="term" value="P:adenylate cyclase-activating G protein-coupled receptor signaling pathway"/>
    <property type="evidence" value="ECO:0007669"/>
    <property type="project" value="TreeGrafter"/>
</dbReference>
<evidence type="ECO:0008006" key="20">
    <source>
        <dbReference type="Google" id="ProtNLM"/>
    </source>
</evidence>
<dbReference type="CDD" id="cd00053">
    <property type="entry name" value="EGF"/>
    <property type="match status" value="1"/>
</dbReference>
<comment type="subcellular location">
    <subcellularLocation>
        <location evidence="2">Cell membrane</location>
    </subcellularLocation>
    <subcellularLocation>
        <location evidence="1">Membrane</location>
        <topology evidence="1">Multi-pass membrane protein</topology>
    </subcellularLocation>
</comment>
<dbReference type="Pfam" id="PF00354">
    <property type="entry name" value="Pentaxin"/>
    <property type="match status" value="1"/>
</dbReference>
<keyword evidence="12" id="KW-0807">Transducer</keyword>
<dbReference type="Gene3D" id="2.60.120.200">
    <property type="match status" value="1"/>
</dbReference>
<dbReference type="Gene3D" id="2.60.220.50">
    <property type="match status" value="1"/>
</dbReference>
<evidence type="ECO:0000256" key="12">
    <source>
        <dbReference type="ARBA" id="ARBA00023224"/>
    </source>
</evidence>
<comment type="similarity">
    <text evidence="3">Belongs to the G-protein coupled receptor 2 family. Adhesion G-protein coupled receptor (ADGR) subfamily.</text>
</comment>
<feature type="signal peptide" evidence="15">
    <location>
        <begin position="1"/>
        <end position="19"/>
    </location>
</feature>
<evidence type="ECO:0000256" key="10">
    <source>
        <dbReference type="ARBA" id="ARBA00023157"/>
    </source>
</evidence>
<dbReference type="SUPFAM" id="SSF111418">
    <property type="entry name" value="Hormone receptor domain"/>
    <property type="match status" value="1"/>
</dbReference>
<dbReference type="InterPro" id="IPR046338">
    <property type="entry name" value="GAIN_dom_sf"/>
</dbReference>
<feature type="transmembrane region" description="Helical" evidence="14">
    <location>
        <begin position="886"/>
        <end position="905"/>
    </location>
</feature>
<proteinExistence type="inferred from homology"/>
<dbReference type="PANTHER" id="PTHR12011:SF470">
    <property type="entry name" value="ADHESION G PROTEIN-COUPLED RECEPTOR L2-LIKE"/>
    <property type="match status" value="1"/>
</dbReference>
<dbReference type="PROSITE" id="PS50227">
    <property type="entry name" value="G_PROTEIN_RECEP_F2_3"/>
    <property type="match status" value="1"/>
</dbReference>
<feature type="transmembrane region" description="Helical" evidence="14">
    <location>
        <begin position="999"/>
        <end position="1019"/>
    </location>
</feature>
<feature type="domain" description="G-protein coupled receptors family 2 profile 1" evidence="16">
    <location>
        <begin position="332"/>
        <end position="411"/>
    </location>
</feature>
<dbReference type="Pfam" id="PF02793">
    <property type="entry name" value="HRM"/>
    <property type="match status" value="1"/>
</dbReference>
<evidence type="ECO:0000256" key="7">
    <source>
        <dbReference type="ARBA" id="ARBA00022989"/>
    </source>
</evidence>
<dbReference type="Gene3D" id="4.10.1240.10">
    <property type="entry name" value="GPCR, family 2, extracellular hormone receptor domain"/>
    <property type="match status" value="1"/>
</dbReference>
<evidence type="ECO:0000256" key="2">
    <source>
        <dbReference type="ARBA" id="ARBA00004236"/>
    </source>
</evidence>
<evidence type="ECO:0000256" key="9">
    <source>
        <dbReference type="ARBA" id="ARBA00023136"/>
    </source>
</evidence>
<dbReference type="GO" id="GO:0004930">
    <property type="term" value="F:G protein-coupled receptor activity"/>
    <property type="evidence" value="ECO:0007669"/>
    <property type="project" value="UniProtKB-KW"/>
</dbReference>
<feature type="region of interest" description="Disordered" evidence="13">
    <location>
        <begin position="1056"/>
        <end position="1169"/>
    </location>
</feature>
<evidence type="ECO:0000313" key="19">
    <source>
        <dbReference type="Proteomes" id="UP000215902"/>
    </source>
</evidence>
<dbReference type="EMBL" id="NIVC01002750">
    <property type="protein sequence ID" value="PAA55461.1"/>
    <property type="molecule type" value="Genomic_DNA"/>
</dbReference>
<dbReference type="InterPro" id="IPR000832">
    <property type="entry name" value="GPCR_2_secretin-like"/>
</dbReference>
<feature type="chain" id="PRO_5012108275" description="G_PROTEIN_RECEP_F2_4 domain-containing protein" evidence="15">
    <location>
        <begin position="20"/>
        <end position="1169"/>
    </location>
</feature>
<dbReference type="GO" id="GO:0007166">
    <property type="term" value="P:cell surface receptor signaling pathway"/>
    <property type="evidence" value="ECO:0007669"/>
    <property type="project" value="InterPro"/>
</dbReference>
<keyword evidence="4" id="KW-1003">Cell membrane</keyword>
<keyword evidence="11" id="KW-0675">Receptor</keyword>
<gene>
    <name evidence="18" type="ORF">BOX15_Mlig026270g2</name>
</gene>
<dbReference type="SMART" id="SM00179">
    <property type="entry name" value="EGF_CA"/>
    <property type="match status" value="1"/>
</dbReference>
<keyword evidence="6 15" id="KW-0732">Signal</keyword>
<evidence type="ECO:0000256" key="6">
    <source>
        <dbReference type="ARBA" id="ARBA00022729"/>
    </source>
</evidence>
<dbReference type="OrthoDB" id="547680at2759"/>
<keyword evidence="19" id="KW-1185">Reference proteome</keyword>
<keyword evidence="10" id="KW-1015">Disulfide bond</keyword>
<dbReference type="Gene3D" id="1.20.1070.10">
    <property type="entry name" value="Rhodopsin 7-helix transmembrane proteins"/>
    <property type="match status" value="1"/>
</dbReference>
<evidence type="ECO:0000256" key="5">
    <source>
        <dbReference type="ARBA" id="ARBA00022692"/>
    </source>
</evidence>
<dbReference type="InterPro" id="IPR001881">
    <property type="entry name" value="EGF-like_Ca-bd_dom"/>
</dbReference>
<sequence length="1169" mass="132047">MASLLSIGVNLLTVLCCLACTTESLEFETAISDALKTECHADFYCRPECLDRPDGYYCECGPGFMWNSYTCVSLAVDSSMVFSNRANASYAVINNRTKILPKQYNFTIALFVKLFHLNETGTLFSLRKDSHGNYVRIWYSGSDRRFHIEAYSELQIGRTNEAPQFSFSFKIDNLRPREWYHLAWTNLMHPRNRSTDWKVYITPPQGGTLPPKIKRSVGGSNIAEGATLPNRTELYLGQNSPNASNHFDMRFALLGEISHFNMWNETLTREDVAALATDDKHRFCGNQVEWSDLRYGTRGNVTLKWPSNIQFGSSGVYNEHTRNAMVASLQESCDFNCSERMGAQCKASIDSNIEWPRTKADQSTSVPCPTAEKIENATDGSHPIAYRSCLRNSKQQGSWSQPNYDRCVSKEHLDILNESNSLSAMDISCYPLLGLSLLTRMENITKLTAYKNPMDLHVMVTALDNFAAAWKKSCSVPRMQRTDIQELKQLFNKILKLTNNLMSDKNMAAWNLTRHPGQESRHLLSNLHNIFSLYVSEIYTSKVTQHPMERLSAKQLDLSDMNSFFNGENLVVKVTAFHPEKFDGDALPDKADEKLMKPSVVQLGAVGVQPHTFRNMSLLAELYEGATKQDMLAAPTMYISILAMYPYGDRLLPHVHLIADWKRTLGAMSHREDNVNSAIYHVLLFRNNQELLRGLNVPIRTRLRYTNNVNISDVKCVRLTFHDRVPERDDYHWTQQDCWVEDYNAEFVRCACNTTGLQAITTDMYNNNLNRTKDVMKLLAYPSYIGCGVSSILCLTTCVLLFYFRTSSNTAKIHQNFSLAIVCGQLVFVFGIDKLKPDALCHSMAALIHYFFLASFSWLMNEAFNLYIVITYAAHAHQDGSEEGGMWRYYLIGWIVPIAFVGTFVGINGNSYYAIDMCWTARENVWLYAGPAIGIVAITVMVLTFTAKEHHESSYTKDEKANKAITIHSKALWTQVILLSVSWSFAFVSIIMHDIIVKLLYAMFNCLQGIFFVVFYFLLNDEVQHKYVQNQKMRLLALHGLQDSDGDAADQTELRPMTSASAGRDGVANDDDDDNDDNEDDDEDEEVQQLRRRRLQEQQKKKRQQQKRRQAPHQKQHQQLRKRSSAAAAAAATASSASAGASSAGSVGGGGGGSGDDENSDCEMIVTSV</sequence>
<dbReference type="STRING" id="282301.A0A267E1P2"/>
<dbReference type="AlphaFoldDB" id="A0A267E1P2"/>
<evidence type="ECO:0000256" key="13">
    <source>
        <dbReference type="SAM" id="MobiDB-lite"/>
    </source>
</evidence>
<dbReference type="Proteomes" id="UP000215902">
    <property type="component" value="Unassembled WGS sequence"/>
</dbReference>
<dbReference type="PROSITE" id="PS50261">
    <property type="entry name" value="G_PROTEIN_RECEP_F2_4"/>
    <property type="match status" value="1"/>
</dbReference>
<evidence type="ECO:0000259" key="16">
    <source>
        <dbReference type="PROSITE" id="PS50227"/>
    </source>
</evidence>
<dbReference type="SUPFAM" id="SSF81321">
    <property type="entry name" value="Family A G protein-coupled receptor-like"/>
    <property type="match status" value="1"/>
</dbReference>
<protein>
    <recommendedName>
        <fullName evidence="20">G_PROTEIN_RECEP_F2_4 domain-containing protein</fullName>
    </recommendedName>
</protein>